<dbReference type="InterPro" id="IPR050624">
    <property type="entry name" value="HTH-type_Tx_Regulator"/>
</dbReference>
<dbReference type="SUPFAM" id="SSF46689">
    <property type="entry name" value="Homeodomain-like"/>
    <property type="match status" value="1"/>
</dbReference>
<organism evidence="4 5">
    <name type="scientific">Candidatus Thalassospirochaeta sargassi</name>
    <dbReference type="NCBI Taxonomy" id="3119039"/>
    <lineage>
        <taxon>Bacteria</taxon>
        <taxon>Pseudomonadati</taxon>
        <taxon>Spirochaetota</taxon>
        <taxon>Spirochaetia</taxon>
        <taxon>Spirochaetales</taxon>
        <taxon>Spirochaetaceae</taxon>
        <taxon>Candidatus Thalassospirochaeta</taxon>
    </lineage>
</organism>
<feature type="DNA-binding region" description="H-T-H motif" evidence="2">
    <location>
        <begin position="32"/>
        <end position="51"/>
    </location>
</feature>
<dbReference type="AlphaFoldDB" id="A0AAJ1MIY2"/>
<feature type="domain" description="HTH tetR-type" evidence="3">
    <location>
        <begin position="9"/>
        <end position="69"/>
    </location>
</feature>
<evidence type="ECO:0000313" key="4">
    <source>
        <dbReference type="EMBL" id="MDC7225301.1"/>
    </source>
</evidence>
<dbReference type="PRINTS" id="PR00455">
    <property type="entry name" value="HTHTETR"/>
</dbReference>
<sequence length="202" mass="23371">MTKRQMQAQTTKKVLFETAIALFNEKGFNEVTVEEIALRAGTAKGSFYTYFNTKSDIILEEFATIDNFYRKYERNLKRYTTASEKLIAFTRAQMRYIRDNVGCDMLKILYSKNLTEVSTDKILIDPERYINQLVEKVIAEGQASGEFRTDRTAFELSILFNRSHRAVFLDWGISDNAFDLVKTGVDYCKTFVLPSLIIDISR</sequence>
<evidence type="ECO:0000256" key="1">
    <source>
        <dbReference type="ARBA" id="ARBA00023125"/>
    </source>
</evidence>
<protein>
    <submittedName>
        <fullName evidence="4">TetR/AcrR family transcriptional regulator</fullName>
    </submittedName>
</protein>
<reference evidence="4 5" key="1">
    <citation type="submission" date="2022-12" db="EMBL/GenBank/DDBJ databases">
        <title>Metagenome assembled genome from gulf of manar.</title>
        <authorList>
            <person name="Kohli P."/>
            <person name="Pk S."/>
            <person name="Venkata Ramana C."/>
            <person name="Sasikala C."/>
        </authorList>
    </citation>
    <scope>NUCLEOTIDE SEQUENCE [LARGE SCALE GENOMIC DNA]</scope>
    <source>
        <strain evidence="4">JB008</strain>
    </source>
</reference>
<keyword evidence="1 2" id="KW-0238">DNA-binding</keyword>
<dbReference type="PANTHER" id="PTHR43479:SF11">
    <property type="entry name" value="ACREF_ENVCD OPERON REPRESSOR-RELATED"/>
    <property type="match status" value="1"/>
</dbReference>
<dbReference type="SUPFAM" id="SSF48498">
    <property type="entry name" value="Tetracyclin repressor-like, C-terminal domain"/>
    <property type="match status" value="1"/>
</dbReference>
<dbReference type="Gene3D" id="1.10.10.60">
    <property type="entry name" value="Homeodomain-like"/>
    <property type="match status" value="1"/>
</dbReference>
<comment type="caution">
    <text evidence="4">The sequence shown here is derived from an EMBL/GenBank/DDBJ whole genome shotgun (WGS) entry which is preliminary data.</text>
</comment>
<dbReference type="InterPro" id="IPR001647">
    <property type="entry name" value="HTH_TetR"/>
</dbReference>
<dbReference type="Gene3D" id="1.10.357.10">
    <property type="entry name" value="Tetracycline Repressor, domain 2"/>
    <property type="match status" value="1"/>
</dbReference>
<dbReference type="EMBL" id="JAQQAL010000005">
    <property type="protein sequence ID" value="MDC7225301.1"/>
    <property type="molecule type" value="Genomic_DNA"/>
</dbReference>
<dbReference type="Proteomes" id="UP001221217">
    <property type="component" value="Unassembled WGS sequence"/>
</dbReference>
<evidence type="ECO:0000313" key="5">
    <source>
        <dbReference type="Proteomes" id="UP001221217"/>
    </source>
</evidence>
<evidence type="ECO:0000259" key="3">
    <source>
        <dbReference type="PROSITE" id="PS50977"/>
    </source>
</evidence>
<dbReference type="InterPro" id="IPR036271">
    <property type="entry name" value="Tet_transcr_reg_TetR-rel_C_sf"/>
</dbReference>
<dbReference type="PANTHER" id="PTHR43479">
    <property type="entry name" value="ACREF/ENVCD OPERON REPRESSOR-RELATED"/>
    <property type="match status" value="1"/>
</dbReference>
<dbReference type="PROSITE" id="PS50977">
    <property type="entry name" value="HTH_TETR_2"/>
    <property type="match status" value="1"/>
</dbReference>
<evidence type="ECO:0000256" key="2">
    <source>
        <dbReference type="PROSITE-ProRule" id="PRU00335"/>
    </source>
</evidence>
<dbReference type="InterPro" id="IPR009057">
    <property type="entry name" value="Homeodomain-like_sf"/>
</dbReference>
<accession>A0AAJ1MIY2</accession>
<gene>
    <name evidence="4" type="ORF">PQJ61_00895</name>
</gene>
<dbReference type="GO" id="GO:0003677">
    <property type="term" value="F:DNA binding"/>
    <property type="evidence" value="ECO:0007669"/>
    <property type="project" value="UniProtKB-UniRule"/>
</dbReference>
<name>A0AAJ1MIY2_9SPIO</name>
<dbReference type="Pfam" id="PF00440">
    <property type="entry name" value="TetR_N"/>
    <property type="match status" value="1"/>
</dbReference>
<proteinExistence type="predicted"/>